<gene>
    <name evidence="10" type="ORF">JWYL7_1270</name>
    <name evidence="11" type="ORF">SAMN05661008_00252</name>
</gene>
<dbReference type="InterPro" id="IPR003141">
    <property type="entry name" value="Pol/His_phosphatase_N"/>
</dbReference>
<dbReference type="NCBIfam" id="TIGR01856">
    <property type="entry name" value="hisJ_fam"/>
    <property type="match status" value="1"/>
</dbReference>
<dbReference type="Proteomes" id="UP000323392">
    <property type="component" value="Unassembled WGS sequence"/>
</dbReference>
<dbReference type="Gene3D" id="3.20.20.140">
    <property type="entry name" value="Metal-dependent hydrolases"/>
    <property type="match status" value="1"/>
</dbReference>
<proteinExistence type="inferred from homology"/>
<keyword evidence="5 8" id="KW-0378">Hydrolase</keyword>
<dbReference type="SUPFAM" id="SSF89550">
    <property type="entry name" value="PHP domain-like"/>
    <property type="match status" value="1"/>
</dbReference>
<name>A0A150FSP4_CLOPD</name>
<accession>A0A150FSP4</accession>
<dbReference type="EC" id="3.1.3.15" evidence="3 8"/>
<dbReference type="SMART" id="SM00481">
    <property type="entry name" value="POLIIIAc"/>
    <property type="match status" value="1"/>
</dbReference>
<feature type="domain" description="Polymerase/histidinol phosphatase N-terminal" evidence="9">
    <location>
        <begin position="3"/>
        <end position="85"/>
    </location>
</feature>
<dbReference type="OrthoDB" id="9775255at2"/>
<dbReference type="PATRIC" id="fig|1121328.3.peg.1279"/>
<reference evidence="10 12" key="1">
    <citation type="submission" date="2016-02" db="EMBL/GenBank/DDBJ databases">
        <title>Draft genome sequence for Clostridium paradoxum JW-YL-7.</title>
        <authorList>
            <person name="Utturkar S.M."/>
            <person name="Lancaster A."/>
            <person name="Poole F.L."/>
            <person name="Adams M.W."/>
            <person name="Brown S.D."/>
        </authorList>
    </citation>
    <scope>NUCLEOTIDE SEQUENCE [LARGE SCALE GENOMIC DNA]</scope>
    <source>
        <strain evidence="10 12">JW-YL-7</strain>
    </source>
</reference>
<evidence type="ECO:0000313" key="12">
    <source>
        <dbReference type="Proteomes" id="UP000092605"/>
    </source>
</evidence>
<evidence type="ECO:0000256" key="3">
    <source>
        <dbReference type="ARBA" id="ARBA00013085"/>
    </source>
</evidence>
<evidence type="ECO:0000313" key="13">
    <source>
        <dbReference type="Proteomes" id="UP000323392"/>
    </source>
</evidence>
<dbReference type="PANTHER" id="PTHR21039:SF0">
    <property type="entry name" value="HISTIDINOL-PHOSPHATASE"/>
    <property type="match status" value="1"/>
</dbReference>
<evidence type="ECO:0000256" key="7">
    <source>
        <dbReference type="ARBA" id="ARBA00049158"/>
    </source>
</evidence>
<dbReference type="GO" id="GO:0005737">
    <property type="term" value="C:cytoplasm"/>
    <property type="evidence" value="ECO:0007669"/>
    <property type="project" value="TreeGrafter"/>
</dbReference>
<keyword evidence="13" id="KW-1185">Reference proteome</keyword>
<dbReference type="PANTHER" id="PTHR21039">
    <property type="entry name" value="HISTIDINOL PHOSPHATASE-RELATED"/>
    <property type="match status" value="1"/>
</dbReference>
<dbReference type="EMBL" id="FRBG01000001">
    <property type="protein sequence ID" value="SHK43069.1"/>
    <property type="molecule type" value="Genomic_DNA"/>
</dbReference>
<reference evidence="11 13" key="2">
    <citation type="submission" date="2016-11" db="EMBL/GenBank/DDBJ databases">
        <authorList>
            <person name="Varghese N."/>
            <person name="Submissions S."/>
        </authorList>
    </citation>
    <scope>NUCLEOTIDE SEQUENCE [LARGE SCALE GENOMIC DNA]</scope>
    <source>
        <strain evidence="11 13">DSM 7308</strain>
    </source>
</reference>
<evidence type="ECO:0000313" key="11">
    <source>
        <dbReference type="EMBL" id="SHK43069.1"/>
    </source>
</evidence>
<dbReference type="InterPro" id="IPR010140">
    <property type="entry name" value="Histidinol_P_phosphatase_HisJ"/>
</dbReference>
<evidence type="ECO:0000259" key="9">
    <source>
        <dbReference type="SMART" id="SM00481"/>
    </source>
</evidence>
<dbReference type="InterPro" id="IPR004013">
    <property type="entry name" value="PHP_dom"/>
</dbReference>
<evidence type="ECO:0000256" key="8">
    <source>
        <dbReference type="RuleBase" id="RU366003"/>
    </source>
</evidence>
<comment type="similarity">
    <text evidence="2 8">Belongs to the PHP hydrolase family. HisK subfamily.</text>
</comment>
<dbReference type="STRING" id="1121328.JWYL7_1270"/>
<dbReference type="GO" id="GO:0004401">
    <property type="term" value="F:histidinol-phosphatase activity"/>
    <property type="evidence" value="ECO:0007669"/>
    <property type="project" value="UniProtKB-UniRule"/>
</dbReference>
<dbReference type="InterPro" id="IPR016195">
    <property type="entry name" value="Pol/histidinol_Pase-like"/>
</dbReference>
<sequence length="266" mass="30721">MFFDYHVHSNFSSDCKTDMIDTINKAIELNVSEICFTDHIDYDYPDVSIDFDIDLEKYFERLKHLSSKYKDNIKIKTGIEIGLQPHIIEKCNESISSFPFDFVICSIHTAEKKDLYNGDLFKGISQQQAYEKYYLDVLNIVKNFDNYSVVGHLDIIKRYGSFQSPLNDSIFEDILIEILKNIIDKGKGIEVNSSGFRYGLNSTSPTVDILKLYKKLGGTIITTGSDAHCVQHLCYKFDYVYELLKEIGFKYVSTFTKMKPNFIKIS</sequence>
<evidence type="ECO:0000256" key="4">
    <source>
        <dbReference type="ARBA" id="ARBA00022605"/>
    </source>
</evidence>
<evidence type="ECO:0000256" key="1">
    <source>
        <dbReference type="ARBA" id="ARBA00004970"/>
    </source>
</evidence>
<dbReference type="AlphaFoldDB" id="A0A150FSP4"/>
<dbReference type="Pfam" id="PF02811">
    <property type="entry name" value="PHP"/>
    <property type="match status" value="1"/>
</dbReference>
<dbReference type="UniPathway" id="UPA00031">
    <property type="reaction ID" value="UER00013"/>
</dbReference>
<evidence type="ECO:0000256" key="5">
    <source>
        <dbReference type="ARBA" id="ARBA00022801"/>
    </source>
</evidence>
<organism evidence="10 12">
    <name type="scientific">Alkalithermobacter thermoalcaliphilus JW-YL-7 = DSM 7308</name>
    <dbReference type="NCBI Taxonomy" id="1121328"/>
    <lineage>
        <taxon>Bacteria</taxon>
        <taxon>Bacillati</taxon>
        <taxon>Bacillota</taxon>
        <taxon>Clostridia</taxon>
        <taxon>Peptostreptococcales</taxon>
        <taxon>Tepidibacteraceae</taxon>
        <taxon>Alkalithermobacter</taxon>
    </lineage>
</organism>
<protein>
    <recommendedName>
        <fullName evidence="3 8">Histidinol-phosphatase</fullName>
        <shortName evidence="8">HolPase</shortName>
        <ecNumber evidence="3 8">3.1.3.15</ecNumber>
    </recommendedName>
</protein>
<evidence type="ECO:0000256" key="6">
    <source>
        <dbReference type="ARBA" id="ARBA00023102"/>
    </source>
</evidence>
<keyword evidence="6 8" id="KW-0368">Histidine biosynthesis</keyword>
<dbReference type="EMBL" id="LSFY01000001">
    <property type="protein sequence ID" value="KXZ40195.1"/>
    <property type="molecule type" value="Genomic_DNA"/>
</dbReference>
<comment type="caution">
    <text evidence="10">The sequence shown here is derived from an EMBL/GenBank/DDBJ whole genome shotgun (WGS) entry which is preliminary data.</text>
</comment>
<dbReference type="GO" id="GO:0000105">
    <property type="term" value="P:L-histidine biosynthetic process"/>
    <property type="evidence" value="ECO:0007669"/>
    <property type="project" value="UniProtKB-UniRule"/>
</dbReference>
<keyword evidence="4 8" id="KW-0028">Amino-acid biosynthesis</keyword>
<comment type="catalytic activity">
    <reaction evidence="7 8">
        <text>L-histidinol phosphate + H2O = L-histidinol + phosphate</text>
        <dbReference type="Rhea" id="RHEA:14465"/>
        <dbReference type="ChEBI" id="CHEBI:15377"/>
        <dbReference type="ChEBI" id="CHEBI:43474"/>
        <dbReference type="ChEBI" id="CHEBI:57699"/>
        <dbReference type="ChEBI" id="CHEBI:57980"/>
        <dbReference type="EC" id="3.1.3.15"/>
    </reaction>
</comment>
<comment type="pathway">
    <text evidence="1 8">Amino-acid biosynthesis; L-histidine biosynthesis; L-histidine from 5-phospho-alpha-D-ribose 1-diphosphate: step 8/9.</text>
</comment>
<dbReference type="Proteomes" id="UP000092605">
    <property type="component" value="Unassembled WGS sequence"/>
</dbReference>
<evidence type="ECO:0000313" key="10">
    <source>
        <dbReference type="EMBL" id="KXZ40195.1"/>
    </source>
</evidence>
<dbReference type="RefSeq" id="WP_066070640.1">
    <property type="nucleotide sequence ID" value="NZ_FRBG01000001.1"/>
</dbReference>
<evidence type="ECO:0000256" key="2">
    <source>
        <dbReference type="ARBA" id="ARBA00009152"/>
    </source>
</evidence>